<keyword evidence="11" id="KW-0995">Kinetochore</keyword>
<gene>
    <name evidence="17" type="ORF">AMORRO_LOCUS8101</name>
</gene>
<name>A0A9N9CLS4_9GLOM</name>
<dbReference type="Proteomes" id="UP000789342">
    <property type="component" value="Unassembled WGS sequence"/>
</dbReference>
<keyword evidence="10" id="KW-0498">Mitosis</keyword>
<keyword evidence="7" id="KW-0963">Cytoplasm</keyword>
<comment type="caution">
    <text evidence="17">The sequence shown here is derived from an EMBL/GenBank/DDBJ whole genome shotgun (WGS) entry which is preliminary data.</text>
</comment>
<organism evidence="17 18">
    <name type="scientific">Acaulospora morrowiae</name>
    <dbReference type="NCBI Taxonomy" id="94023"/>
    <lineage>
        <taxon>Eukaryota</taxon>
        <taxon>Fungi</taxon>
        <taxon>Fungi incertae sedis</taxon>
        <taxon>Mucoromycota</taxon>
        <taxon>Glomeromycotina</taxon>
        <taxon>Glomeromycetes</taxon>
        <taxon>Diversisporales</taxon>
        <taxon>Acaulosporaceae</taxon>
        <taxon>Acaulospora</taxon>
    </lineage>
</organism>
<keyword evidence="12" id="KW-0206">Cytoskeleton</keyword>
<dbReference type="InterPro" id="IPR013958">
    <property type="entry name" value="DASH_Dad1"/>
</dbReference>
<evidence type="ECO:0000256" key="11">
    <source>
        <dbReference type="ARBA" id="ARBA00022838"/>
    </source>
</evidence>
<keyword evidence="6" id="KW-0158">Chromosome</keyword>
<dbReference type="GO" id="GO:0042729">
    <property type="term" value="C:DASH complex"/>
    <property type="evidence" value="ECO:0007669"/>
    <property type="project" value="InterPro"/>
</dbReference>
<dbReference type="GO" id="GO:0072686">
    <property type="term" value="C:mitotic spindle"/>
    <property type="evidence" value="ECO:0007669"/>
    <property type="project" value="InterPro"/>
</dbReference>
<keyword evidence="8" id="KW-0132">Cell division</keyword>
<evidence type="ECO:0000313" key="18">
    <source>
        <dbReference type="Proteomes" id="UP000789342"/>
    </source>
</evidence>
<evidence type="ECO:0000256" key="15">
    <source>
        <dbReference type="ARBA" id="ARBA00023328"/>
    </source>
</evidence>
<dbReference type="Pfam" id="PF08649">
    <property type="entry name" value="DASH_Dad1"/>
    <property type="match status" value="1"/>
</dbReference>
<evidence type="ECO:0000256" key="12">
    <source>
        <dbReference type="ARBA" id="ARBA00023212"/>
    </source>
</evidence>
<dbReference type="GO" id="GO:0051010">
    <property type="term" value="F:microtubule plus-end binding"/>
    <property type="evidence" value="ECO:0007669"/>
    <property type="project" value="TreeGrafter"/>
</dbReference>
<dbReference type="OrthoDB" id="5566853at2759"/>
<keyword evidence="9" id="KW-0493">Microtubule</keyword>
<dbReference type="PANTHER" id="PTHR28025">
    <property type="entry name" value="DASH COMPLEX SUBUNIT DAD1"/>
    <property type="match status" value="1"/>
</dbReference>
<evidence type="ECO:0000313" key="17">
    <source>
        <dbReference type="EMBL" id="CAG8608324.1"/>
    </source>
</evidence>
<protein>
    <recommendedName>
        <fullName evidence="5">DASH complex subunit DAD1</fullName>
    </recommendedName>
    <alternativeName>
        <fullName evidence="16">Outer kinetochore protein DAD1</fullName>
    </alternativeName>
</protein>
<feature type="non-terminal residue" evidence="17">
    <location>
        <position position="81"/>
    </location>
</feature>
<keyword evidence="15" id="KW-0137">Centromere</keyword>
<evidence type="ECO:0000256" key="13">
    <source>
        <dbReference type="ARBA" id="ARBA00023242"/>
    </source>
</evidence>
<evidence type="ECO:0000256" key="1">
    <source>
        <dbReference type="ARBA" id="ARBA00004123"/>
    </source>
</evidence>
<proteinExistence type="inferred from homology"/>
<evidence type="ECO:0000256" key="9">
    <source>
        <dbReference type="ARBA" id="ARBA00022701"/>
    </source>
</evidence>
<dbReference type="AlphaFoldDB" id="A0A9N9CLS4"/>
<evidence type="ECO:0000256" key="10">
    <source>
        <dbReference type="ARBA" id="ARBA00022776"/>
    </source>
</evidence>
<evidence type="ECO:0000256" key="2">
    <source>
        <dbReference type="ARBA" id="ARBA00004186"/>
    </source>
</evidence>
<evidence type="ECO:0000256" key="8">
    <source>
        <dbReference type="ARBA" id="ARBA00022618"/>
    </source>
</evidence>
<dbReference type="GO" id="GO:0005876">
    <property type="term" value="C:spindle microtubule"/>
    <property type="evidence" value="ECO:0007669"/>
    <property type="project" value="TreeGrafter"/>
</dbReference>
<comment type="subcellular location">
    <subcellularLocation>
        <location evidence="3">Chromosome</location>
        <location evidence="3">Centromere</location>
        <location evidence="3">Kinetochore</location>
    </subcellularLocation>
    <subcellularLocation>
        <location evidence="2">Cytoplasm</location>
        <location evidence="2">Cytoskeleton</location>
        <location evidence="2">Spindle</location>
    </subcellularLocation>
    <subcellularLocation>
        <location evidence="1">Nucleus</location>
    </subcellularLocation>
</comment>
<evidence type="ECO:0000256" key="16">
    <source>
        <dbReference type="ARBA" id="ARBA00030566"/>
    </source>
</evidence>
<dbReference type="EMBL" id="CAJVPV010006658">
    <property type="protein sequence ID" value="CAG8608324.1"/>
    <property type="molecule type" value="Genomic_DNA"/>
</dbReference>
<dbReference type="PANTHER" id="PTHR28025:SF1">
    <property type="entry name" value="DASH COMPLEX SUBUNIT DAD1"/>
    <property type="match status" value="1"/>
</dbReference>
<keyword evidence="14" id="KW-0131">Cell cycle</keyword>
<comment type="similarity">
    <text evidence="4">Belongs to the DASH complex DAD1 family.</text>
</comment>
<sequence>MDTIERTPFQKQREILINDIALGIEQVINNMAVLNKNLESVVAIGREFENVANLWKNFNNAIITSASDNDLKEDNNNNTGS</sequence>
<reference evidence="17" key="1">
    <citation type="submission" date="2021-06" db="EMBL/GenBank/DDBJ databases">
        <authorList>
            <person name="Kallberg Y."/>
            <person name="Tangrot J."/>
            <person name="Rosling A."/>
        </authorList>
    </citation>
    <scope>NUCLEOTIDE SEQUENCE</scope>
    <source>
        <strain evidence="17">CL551</strain>
    </source>
</reference>
<evidence type="ECO:0000256" key="14">
    <source>
        <dbReference type="ARBA" id="ARBA00023306"/>
    </source>
</evidence>
<accession>A0A9N9CLS4</accession>
<evidence type="ECO:0000256" key="5">
    <source>
        <dbReference type="ARBA" id="ARBA00020261"/>
    </source>
</evidence>
<evidence type="ECO:0000256" key="4">
    <source>
        <dbReference type="ARBA" id="ARBA00010146"/>
    </source>
</evidence>
<keyword evidence="18" id="KW-1185">Reference proteome</keyword>
<dbReference type="GO" id="GO:0044732">
    <property type="term" value="C:mitotic spindle pole body"/>
    <property type="evidence" value="ECO:0007669"/>
    <property type="project" value="TreeGrafter"/>
</dbReference>
<evidence type="ECO:0000256" key="6">
    <source>
        <dbReference type="ARBA" id="ARBA00022454"/>
    </source>
</evidence>
<keyword evidence="13" id="KW-0539">Nucleus</keyword>
<evidence type="ECO:0000256" key="3">
    <source>
        <dbReference type="ARBA" id="ARBA00004629"/>
    </source>
</evidence>
<dbReference type="GO" id="GO:0051301">
    <property type="term" value="P:cell division"/>
    <property type="evidence" value="ECO:0007669"/>
    <property type="project" value="UniProtKB-KW"/>
</dbReference>
<evidence type="ECO:0000256" key="7">
    <source>
        <dbReference type="ARBA" id="ARBA00022490"/>
    </source>
</evidence>